<evidence type="ECO:0000313" key="4">
    <source>
        <dbReference type="EMBL" id="OMI33846.1"/>
    </source>
</evidence>
<feature type="compositionally biased region" description="Low complexity" evidence="1">
    <location>
        <begin position="229"/>
        <end position="249"/>
    </location>
</feature>
<organism evidence="4 5">
    <name type="scientific">Streptomyces sparsogenes DSM 40356</name>
    <dbReference type="NCBI Taxonomy" id="1331668"/>
    <lineage>
        <taxon>Bacteria</taxon>
        <taxon>Bacillati</taxon>
        <taxon>Actinomycetota</taxon>
        <taxon>Actinomycetes</taxon>
        <taxon>Kitasatosporales</taxon>
        <taxon>Streptomycetaceae</taxon>
        <taxon>Streptomyces</taxon>
    </lineage>
</organism>
<sequence>MRSPSTLVVRAAKSTAVLALAPVLWCGPAAHALPHAPAAEPGSVPSCGRRGSSEFPIDARLYGGPKRYAPGGGWRAWHLELRNTTRAECRAIHPIAILVDRGRALRPSHIRMEFLDPYGENPDGGTWRPVSFETTDEHENIGVFGDPFPGFTVPARGRVEVAVRTRFTDSAPTGPVTANVITMQRRADDGDWVGQSDDYDFRVERAGEAGTDPDERADENAAAGDGRVTGETGETGTPRTEGTSTGEPPTSAPSPDGTGRAARPESPGGSGKEAAARGEDGDQEARPPELAATGRDAVLLGLAAVSGALVLTGAALVAMSRRLRR</sequence>
<evidence type="ECO:0000256" key="2">
    <source>
        <dbReference type="SAM" id="Phobius"/>
    </source>
</evidence>
<keyword evidence="2" id="KW-0472">Membrane</keyword>
<keyword evidence="3" id="KW-0732">Signal</keyword>
<feature type="compositionally biased region" description="Basic and acidic residues" evidence="1">
    <location>
        <begin position="274"/>
        <end position="287"/>
    </location>
</feature>
<feature type="chain" id="PRO_5012548606" description="Gram-positive cocci surface proteins LPxTG domain-containing protein" evidence="3">
    <location>
        <begin position="33"/>
        <end position="325"/>
    </location>
</feature>
<protein>
    <recommendedName>
        <fullName evidence="6">Gram-positive cocci surface proteins LPxTG domain-containing protein</fullName>
    </recommendedName>
</protein>
<dbReference type="Proteomes" id="UP000186168">
    <property type="component" value="Unassembled WGS sequence"/>
</dbReference>
<feature type="region of interest" description="Disordered" evidence="1">
    <location>
        <begin position="207"/>
        <end position="290"/>
    </location>
</feature>
<name>A0A1R1S6E0_9ACTN</name>
<keyword evidence="5" id="KW-1185">Reference proteome</keyword>
<dbReference type="GeneID" id="96742624"/>
<evidence type="ECO:0000313" key="5">
    <source>
        <dbReference type="Proteomes" id="UP000186168"/>
    </source>
</evidence>
<reference evidence="4 5" key="1">
    <citation type="submission" date="2013-05" db="EMBL/GenBank/DDBJ databases">
        <title>Genome sequence of Streptomyces sparsogenes DSM 40356.</title>
        <authorList>
            <person name="Coyne S."/>
            <person name="Seebeck F.P."/>
        </authorList>
    </citation>
    <scope>NUCLEOTIDE SEQUENCE [LARGE SCALE GENOMIC DNA]</scope>
    <source>
        <strain evidence="4 5">DSM 40356</strain>
    </source>
</reference>
<keyword evidence="2" id="KW-0812">Transmembrane</keyword>
<gene>
    <name evidence="4" type="ORF">SPAR_39408</name>
</gene>
<dbReference type="AlphaFoldDB" id="A0A1R1S6E0"/>
<comment type="caution">
    <text evidence="4">The sequence shown here is derived from an EMBL/GenBank/DDBJ whole genome shotgun (WGS) entry which is preliminary data.</text>
</comment>
<evidence type="ECO:0000256" key="3">
    <source>
        <dbReference type="SAM" id="SignalP"/>
    </source>
</evidence>
<keyword evidence="2" id="KW-1133">Transmembrane helix</keyword>
<proteinExistence type="predicted"/>
<feature type="signal peptide" evidence="3">
    <location>
        <begin position="1"/>
        <end position="32"/>
    </location>
</feature>
<accession>A0A1R1S6E0</accession>
<dbReference type="RefSeq" id="WP_079150855.1">
    <property type="nucleotide sequence ID" value="NZ_ASQP01000507.1"/>
</dbReference>
<dbReference type="EMBL" id="ASQP01000507">
    <property type="protein sequence ID" value="OMI33846.1"/>
    <property type="molecule type" value="Genomic_DNA"/>
</dbReference>
<evidence type="ECO:0008006" key="6">
    <source>
        <dbReference type="Google" id="ProtNLM"/>
    </source>
</evidence>
<dbReference type="STRING" id="67365.GCA_001704635_05002"/>
<feature type="transmembrane region" description="Helical" evidence="2">
    <location>
        <begin position="297"/>
        <end position="319"/>
    </location>
</feature>
<evidence type="ECO:0000256" key="1">
    <source>
        <dbReference type="SAM" id="MobiDB-lite"/>
    </source>
</evidence>